<gene>
    <name evidence="2" type="ORF">BT62DRAFT_998142</name>
</gene>
<reference evidence="2" key="1">
    <citation type="submission" date="2020-11" db="EMBL/GenBank/DDBJ databases">
        <title>Adaptations for nitrogen fixation in a non-lichenized fungal sporocarp promotes dispersal by wood-feeding termites.</title>
        <authorList>
            <consortium name="DOE Joint Genome Institute"/>
            <person name="Koch R.A."/>
            <person name="Yoon G."/>
            <person name="Arayal U."/>
            <person name="Lail K."/>
            <person name="Amirebrahimi M."/>
            <person name="Labutti K."/>
            <person name="Lipzen A."/>
            <person name="Riley R."/>
            <person name="Barry K."/>
            <person name="Henrissat B."/>
            <person name="Grigoriev I.V."/>
            <person name="Herr J.R."/>
            <person name="Aime M.C."/>
        </authorList>
    </citation>
    <scope>NUCLEOTIDE SEQUENCE</scope>
    <source>
        <strain evidence="2">MCA 3950</strain>
    </source>
</reference>
<name>A0A9P8AL03_9AGAR</name>
<keyword evidence="1" id="KW-0732">Signal</keyword>
<dbReference type="GeneID" id="66113004"/>
<sequence>MLAKLSYLSPLLSLVLFHRLVLSCTLCDTRALTLSQNFTVLLTGTEYTGTGPFESAMALDTDDCDFNNEYFTIVEMTLKNPTVLGQALMWTIRSYNQTCSMYPRHSHTLAAMMEEENYVGLLSLYTRFIC</sequence>
<feature type="chain" id="PRO_5040390830" evidence="1">
    <location>
        <begin position="24"/>
        <end position="130"/>
    </location>
</feature>
<evidence type="ECO:0000256" key="1">
    <source>
        <dbReference type="SAM" id="SignalP"/>
    </source>
</evidence>
<evidence type="ECO:0000313" key="2">
    <source>
        <dbReference type="EMBL" id="KAG7439728.1"/>
    </source>
</evidence>
<dbReference type="RefSeq" id="XP_043033228.1">
    <property type="nucleotide sequence ID" value="XM_043190707.1"/>
</dbReference>
<proteinExistence type="predicted"/>
<keyword evidence="3" id="KW-1185">Reference proteome</keyword>
<dbReference type="AlphaFoldDB" id="A0A9P8AL03"/>
<evidence type="ECO:0000313" key="3">
    <source>
        <dbReference type="Proteomes" id="UP000812287"/>
    </source>
</evidence>
<accession>A0A9P8AL03</accession>
<dbReference type="EMBL" id="MU250585">
    <property type="protein sequence ID" value="KAG7439728.1"/>
    <property type="molecule type" value="Genomic_DNA"/>
</dbReference>
<dbReference type="OrthoDB" id="3342934at2759"/>
<dbReference type="Proteomes" id="UP000812287">
    <property type="component" value="Unassembled WGS sequence"/>
</dbReference>
<comment type="caution">
    <text evidence="2">The sequence shown here is derived from an EMBL/GenBank/DDBJ whole genome shotgun (WGS) entry which is preliminary data.</text>
</comment>
<organism evidence="2 3">
    <name type="scientific">Guyanagaster necrorhizus</name>
    <dbReference type="NCBI Taxonomy" id="856835"/>
    <lineage>
        <taxon>Eukaryota</taxon>
        <taxon>Fungi</taxon>
        <taxon>Dikarya</taxon>
        <taxon>Basidiomycota</taxon>
        <taxon>Agaricomycotina</taxon>
        <taxon>Agaricomycetes</taxon>
        <taxon>Agaricomycetidae</taxon>
        <taxon>Agaricales</taxon>
        <taxon>Marasmiineae</taxon>
        <taxon>Physalacriaceae</taxon>
        <taxon>Guyanagaster</taxon>
    </lineage>
</organism>
<feature type="signal peptide" evidence="1">
    <location>
        <begin position="1"/>
        <end position="23"/>
    </location>
</feature>
<protein>
    <submittedName>
        <fullName evidence="2">Uncharacterized protein</fullName>
    </submittedName>
</protein>